<comment type="caution">
    <text evidence="1">The sequence shown here is derived from an EMBL/GenBank/DDBJ whole genome shotgun (WGS) entry which is preliminary data.</text>
</comment>
<dbReference type="Proteomes" id="UP000023152">
    <property type="component" value="Unassembled WGS sequence"/>
</dbReference>
<name>X6LXV1_RETFI</name>
<evidence type="ECO:0000313" key="1">
    <source>
        <dbReference type="EMBL" id="ETO06763.1"/>
    </source>
</evidence>
<reference evidence="1 2" key="1">
    <citation type="journal article" date="2013" name="Curr. Biol.">
        <title>The Genome of the Foraminiferan Reticulomyxa filosa.</title>
        <authorList>
            <person name="Glockner G."/>
            <person name="Hulsmann N."/>
            <person name="Schleicher M."/>
            <person name="Noegel A.A."/>
            <person name="Eichinger L."/>
            <person name="Gallinger C."/>
            <person name="Pawlowski J."/>
            <person name="Sierra R."/>
            <person name="Euteneuer U."/>
            <person name="Pillet L."/>
            <person name="Moustafa A."/>
            <person name="Platzer M."/>
            <person name="Groth M."/>
            <person name="Szafranski K."/>
            <person name="Schliwa M."/>
        </authorList>
    </citation>
    <scope>NUCLEOTIDE SEQUENCE [LARGE SCALE GENOMIC DNA]</scope>
</reference>
<protein>
    <recommendedName>
        <fullName evidence="3">Profilin</fullName>
    </recommendedName>
</protein>
<accession>X6LXV1</accession>
<gene>
    <name evidence="1" type="ORF">RFI_30629</name>
</gene>
<dbReference type="AlphaFoldDB" id="X6LXV1"/>
<evidence type="ECO:0000313" key="2">
    <source>
        <dbReference type="Proteomes" id="UP000023152"/>
    </source>
</evidence>
<evidence type="ECO:0008006" key="3">
    <source>
        <dbReference type="Google" id="ProtNLM"/>
    </source>
</evidence>
<proteinExistence type="predicted"/>
<organism evidence="1 2">
    <name type="scientific">Reticulomyxa filosa</name>
    <dbReference type="NCBI Taxonomy" id="46433"/>
    <lineage>
        <taxon>Eukaryota</taxon>
        <taxon>Sar</taxon>
        <taxon>Rhizaria</taxon>
        <taxon>Retaria</taxon>
        <taxon>Foraminifera</taxon>
        <taxon>Monothalamids</taxon>
        <taxon>Reticulomyxidae</taxon>
        <taxon>Reticulomyxa</taxon>
    </lineage>
</organism>
<dbReference type="EMBL" id="ASPP01026811">
    <property type="protein sequence ID" value="ETO06763.1"/>
    <property type="molecule type" value="Genomic_DNA"/>
</dbReference>
<keyword evidence="2" id="KW-1185">Reference proteome</keyword>
<sequence>MSWENYCQAVHQLGFSKVTIVNRETYHPVGHAPRDAVATSYMDGNIRINENQELADNWKSKKRTTFRFYGSKFTIVKRDEADGKWLIGERENGFIVAKAFKSVWFIAFARRKSEKSKLGFNSAQEAFDTINKELWSTVEGEI</sequence>